<dbReference type="Gene3D" id="3.40.50.2300">
    <property type="match status" value="1"/>
</dbReference>
<dbReference type="EMBL" id="AB665954">
    <property type="protein sequence ID" value="BAM37459.1"/>
    <property type="molecule type" value="mRNA"/>
</dbReference>
<dbReference type="InterPro" id="IPR032474">
    <property type="entry name" value="Argonaute_N"/>
</dbReference>
<dbReference type="Pfam" id="PF02170">
    <property type="entry name" value="PAZ"/>
    <property type="match status" value="1"/>
</dbReference>
<dbReference type="OrthoDB" id="6356874at2759"/>
<dbReference type="Pfam" id="PF16487">
    <property type="entry name" value="ArgoMid"/>
    <property type="match status" value="1"/>
</dbReference>
<gene>
    <name evidence="5" type="primary">Ago2</name>
</gene>
<dbReference type="Gene3D" id="3.30.420.10">
    <property type="entry name" value="Ribonuclease H-like superfamily/Ribonuclease H"/>
    <property type="match status" value="1"/>
</dbReference>
<dbReference type="InterPro" id="IPR036085">
    <property type="entry name" value="PAZ_dom_sf"/>
</dbReference>
<feature type="region of interest" description="Disordered" evidence="2">
    <location>
        <begin position="1"/>
        <end position="23"/>
    </location>
</feature>
<evidence type="ECO:0000313" key="5">
    <source>
        <dbReference type="EMBL" id="BAM37459.1"/>
    </source>
</evidence>
<dbReference type="Gene3D" id="2.170.260.10">
    <property type="entry name" value="paz domain"/>
    <property type="match status" value="1"/>
</dbReference>
<dbReference type="GO" id="GO:0034587">
    <property type="term" value="P:piRNA processing"/>
    <property type="evidence" value="ECO:0007669"/>
    <property type="project" value="UniProtKB-ARBA"/>
</dbReference>
<dbReference type="PANTHER" id="PTHR22891">
    <property type="entry name" value="EUKARYOTIC TRANSLATION INITIATION FACTOR 2C"/>
    <property type="match status" value="1"/>
</dbReference>
<dbReference type="InterPro" id="IPR032473">
    <property type="entry name" value="Argonaute_Mid_dom"/>
</dbReference>
<sequence length="852" mass="97199">MPWKPEVLPENPKPPTRSKAKNTLAGTNGRSIRLRANYYPIEVHSWDKTLIHYDVVIEEPHSGEMDIPKRKKLMIFDALKQRYKQFFEEYNLAYDGMKSAVIIGRIPAFSDGRAHEVRVPGDSGRKSRYIVKLKIVNEHNLKTLQVALNKCSQDQCVELPSIIFQMMGIMFRHSPSTRFLCIGQNSFFPLNGELGPSFDIGGGKEVKRGFFGSIRPSGWKDCPLLLNVDVAHAAFYKEQSVLDFIKDTLMLTEADFHDALRRPDRLKLEKLLKGIKIRVTHSHVDRKYRIIGLMEEGAETQEFEEEPGKLTTVKKYFAKAYPRTRLQYPYLNLIRAAPETKTIYLPIECCRISKGQRFTKTLSDNEKSQFIRNTARFPSERLSQCSNIVRMNKFSDDPMMKSLEFTVSDKPVELNGRILPAPDLKMKNTIVQPEKGVWEAWNRQFFQGAHIETWAVFNYDSYAVKMDNIYEFLKALRKMAKERGMIMNDPVKIINGRNPEDDFRAIKRAAENIQMILVNLPSKKGDTYGRIKKIGDREYGVVTQCILTKNLKNPKPATVNNVLLKINGKMGGLNSTLGKEAHALILTNPVMIMGADVNHPPADDRKGTPSLAAVVGSMDRYASSYAVQVRQQFTCKEIINDLQEMTRNLLIAFYRKTGQKPQRLIMYRDGVSESQFYTVLANELRAMRKACESLPGEYRPGITFIVVQKRHHTRLFCDERDGIGRSRNVPPGTIVDRVITHPSEIDFYLCSHQGILGTSKPTHYRVLWDDNDMTMDQLQSMSYALCHTYSRCTRSASIPTPAYYAHLAAYRAKVHGGACEVTEGLKAGTPQDISKAVQMDQSFAIHNKMYFL</sequence>
<dbReference type="Pfam" id="PF08699">
    <property type="entry name" value="ArgoL1"/>
    <property type="match status" value="1"/>
</dbReference>
<dbReference type="CDD" id="cd04657">
    <property type="entry name" value="Piwi_ago-like"/>
    <property type="match status" value="1"/>
</dbReference>
<dbReference type="PROSITE" id="PS50821">
    <property type="entry name" value="PAZ"/>
    <property type="match status" value="1"/>
</dbReference>
<dbReference type="InterPro" id="IPR036397">
    <property type="entry name" value="RNaseH_sf"/>
</dbReference>
<comment type="similarity">
    <text evidence="1">Belongs to the argonaute family.</text>
</comment>
<dbReference type="PROSITE" id="PS50822">
    <property type="entry name" value="PIWI"/>
    <property type="match status" value="1"/>
</dbReference>
<evidence type="ECO:0000259" key="4">
    <source>
        <dbReference type="PROSITE" id="PS50822"/>
    </source>
</evidence>
<dbReference type="InterPro" id="IPR012337">
    <property type="entry name" value="RNaseH-like_sf"/>
</dbReference>
<dbReference type="InterPro" id="IPR045246">
    <property type="entry name" value="Piwi_ago-like"/>
</dbReference>
<dbReference type="SMART" id="SM00950">
    <property type="entry name" value="Piwi"/>
    <property type="match status" value="1"/>
</dbReference>
<dbReference type="SMART" id="SM00949">
    <property type="entry name" value="PAZ"/>
    <property type="match status" value="1"/>
</dbReference>
<protein>
    <submittedName>
        <fullName evidence="5">Argonaute 2</fullName>
    </submittedName>
</protein>
<dbReference type="AlphaFoldDB" id="J7MCI3"/>
<evidence type="ECO:0000256" key="2">
    <source>
        <dbReference type="SAM" id="MobiDB-lite"/>
    </source>
</evidence>
<name>J7MCI3_PENJP</name>
<dbReference type="InterPro" id="IPR003100">
    <property type="entry name" value="PAZ_dom"/>
</dbReference>
<feature type="domain" description="Piwi" evidence="4">
    <location>
        <begin position="515"/>
        <end position="812"/>
    </location>
</feature>
<dbReference type="SMART" id="SM01163">
    <property type="entry name" value="DUF1785"/>
    <property type="match status" value="1"/>
</dbReference>
<dbReference type="GO" id="GO:0003723">
    <property type="term" value="F:RNA binding"/>
    <property type="evidence" value="ECO:0007669"/>
    <property type="project" value="InterPro"/>
</dbReference>
<proteinExistence type="evidence at transcript level"/>
<dbReference type="CDD" id="cd02846">
    <property type="entry name" value="PAZ_argonaute_like"/>
    <property type="match status" value="1"/>
</dbReference>
<organism evidence="5">
    <name type="scientific">Penaeus japonicus</name>
    <name type="common">Kuruma prawn</name>
    <name type="synonym">Marsupenaeus japonicus</name>
    <dbReference type="NCBI Taxonomy" id="27405"/>
    <lineage>
        <taxon>Eukaryota</taxon>
        <taxon>Metazoa</taxon>
        <taxon>Ecdysozoa</taxon>
        <taxon>Arthropoda</taxon>
        <taxon>Crustacea</taxon>
        <taxon>Multicrustacea</taxon>
        <taxon>Malacostraca</taxon>
        <taxon>Eumalacostraca</taxon>
        <taxon>Eucarida</taxon>
        <taxon>Decapoda</taxon>
        <taxon>Dendrobranchiata</taxon>
        <taxon>Penaeoidea</taxon>
        <taxon>Penaeidae</taxon>
        <taxon>Penaeus</taxon>
    </lineage>
</organism>
<dbReference type="InterPro" id="IPR003165">
    <property type="entry name" value="Piwi"/>
</dbReference>
<dbReference type="Pfam" id="PF16486">
    <property type="entry name" value="ArgoN"/>
    <property type="match status" value="1"/>
</dbReference>
<evidence type="ECO:0000259" key="3">
    <source>
        <dbReference type="PROSITE" id="PS50821"/>
    </source>
</evidence>
<accession>J7MCI3</accession>
<dbReference type="InterPro" id="IPR014811">
    <property type="entry name" value="ArgoL1"/>
</dbReference>
<dbReference type="Pfam" id="PF02171">
    <property type="entry name" value="Piwi"/>
    <property type="match status" value="1"/>
</dbReference>
<dbReference type="SUPFAM" id="SSF53098">
    <property type="entry name" value="Ribonuclease H-like"/>
    <property type="match status" value="1"/>
</dbReference>
<feature type="domain" description="PAZ" evidence="3">
    <location>
        <begin position="240"/>
        <end position="354"/>
    </location>
</feature>
<dbReference type="SUPFAM" id="SSF101690">
    <property type="entry name" value="PAZ domain"/>
    <property type="match status" value="1"/>
</dbReference>
<evidence type="ECO:0000256" key="1">
    <source>
        <dbReference type="RuleBase" id="RU361178"/>
    </source>
</evidence>
<reference evidence="5" key="1">
    <citation type="submission" date="2011-08" db="EMBL/GenBank/DDBJ databases">
        <title>mRNA of Argonaute2 gene from Marsupenaeus japonicus.</title>
        <authorList>
            <person name="Nishi J."/>
            <person name="Mekata T."/>
            <person name="Inada M."/>
            <person name="Yoshimine M."/>
            <person name="Sakai M."/>
            <person name="Itami T."/>
        </authorList>
    </citation>
    <scope>NUCLEOTIDE SEQUENCE</scope>
</reference>